<dbReference type="InterPro" id="IPR023213">
    <property type="entry name" value="CAT-like_dom_sf"/>
</dbReference>
<dbReference type="AlphaFoldDB" id="A0A9N8PW36"/>
<name>A0A9N8PW36_9PEZI</name>
<dbReference type="OrthoDB" id="2150604at2759"/>
<evidence type="ECO:0000256" key="1">
    <source>
        <dbReference type="SAM" id="MobiDB-lite"/>
    </source>
</evidence>
<dbReference type="PANTHER" id="PTHR28037:SF1">
    <property type="entry name" value="ALCOHOL O-ACETYLTRANSFERASE 1-RELATED"/>
    <property type="match status" value="1"/>
</dbReference>
<accession>A0A9N8PW36</accession>
<sequence length="508" mass="56184">MAAIATSRSLDLLERFHVAQARAGSIPYITIIGLMVVSHADFSQILAQITQNIDQLLRLHPVLAASVDDSDIRRPRWIPNHEDPPFVTHDPMVHPIIGPEVDPVQCVTQVAEAEDAEAQGFNLQGPLWRVGIYQLTQQPLDGYFIALTFHHVVTDGIGALKLFEDVMWQPSAVPTTSSRPRPQPMPPKAQKTMRMQPSVAGTMRKGARWILKQRSSGPSGKIMRGLGAITKWPPPGLLKQQPRKPDVSHAAVDFGKDQNRIVERLEALGHQIGSVHSVLHTAAVVALAAAISKGVGEDNFDTIGTETPVSLRIEGQHPRIGGHYMGLTERSIPLPSLRSETIASFTRYMNRYMHSPQAESDARSRVGGFRLMPDRLIPDLWKACLTKKGTSNDPYRNSLMISNLGRFETRHIPGLDKVWFCHACMPWGAAINMDVVSLSLKKASDVSARRDSRLTVMVSWLDGAIERNIIDRFCAALVRVMNLMARAGGAPNLDRHAMRTKNLQDLAD</sequence>
<protein>
    <submittedName>
        <fullName evidence="2">Uncharacterized protein</fullName>
    </submittedName>
</protein>
<evidence type="ECO:0000313" key="3">
    <source>
        <dbReference type="Proteomes" id="UP000745764"/>
    </source>
</evidence>
<gene>
    <name evidence="2" type="ORF">AWRI4620_LOCUS7053</name>
</gene>
<proteinExistence type="predicted"/>
<feature type="region of interest" description="Disordered" evidence="1">
    <location>
        <begin position="172"/>
        <end position="197"/>
    </location>
</feature>
<dbReference type="Proteomes" id="UP000745764">
    <property type="component" value="Unassembled WGS sequence"/>
</dbReference>
<dbReference type="InterPro" id="IPR052058">
    <property type="entry name" value="Alcohol_O-acetyltransferase"/>
</dbReference>
<evidence type="ECO:0000313" key="2">
    <source>
        <dbReference type="EMBL" id="CAD0112798.1"/>
    </source>
</evidence>
<organism evidence="2 3">
    <name type="scientific">Aureobasidium uvarum</name>
    <dbReference type="NCBI Taxonomy" id="2773716"/>
    <lineage>
        <taxon>Eukaryota</taxon>
        <taxon>Fungi</taxon>
        <taxon>Dikarya</taxon>
        <taxon>Ascomycota</taxon>
        <taxon>Pezizomycotina</taxon>
        <taxon>Dothideomycetes</taxon>
        <taxon>Dothideomycetidae</taxon>
        <taxon>Dothideales</taxon>
        <taxon>Saccotheciaceae</taxon>
        <taxon>Aureobasidium</taxon>
    </lineage>
</organism>
<dbReference type="PANTHER" id="PTHR28037">
    <property type="entry name" value="ALCOHOL O-ACETYLTRANSFERASE 1-RELATED"/>
    <property type="match status" value="1"/>
</dbReference>
<dbReference type="EMBL" id="CAINUL010000015">
    <property type="protein sequence ID" value="CAD0112798.1"/>
    <property type="molecule type" value="Genomic_DNA"/>
</dbReference>
<dbReference type="Gene3D" id="3.30.559.10">
    <property type="entry name" value="Chloramphenicol acetyltransferase-like domain"/>
    <property type="match status" value="1"/>
</dbReference>
<comment type="caution">
    <text evidence="2">The sequence shown here is derived from an EMBL/GenBank/DDBJ whole genome shotgun (WGS) entry which is preliminary data.</text>
</comment>
<reference evidence="2" key="1">
    <citation type="submission" date="2020-06" db="EMBL/GenBank/DDBJ databases">
        <authorList>
            <person name="Onetto C."/>
        </authorList>
    </citation>
    <scope>NUCLEOTIDE SEQUENCE</scope>
</reference>
<dbReference type="SUPFAM" id="SSF52777">
    <property type="entry name" value="CoA-dependent acyltransferases"/>
    <property type="match status" value="1"/>
</dbReference>
<keyword evidence="3" id="KW-1185">Reference proteome</keyword>